<proteinExistence type="predicted"/>
<comment type="caution">
    <text evidence="2">The sequence shown here is derived from an EMBL/GenBank/DDBJ whole genome shotgun (WGS) entry which is preliminary data.</text>
</comment>
<feature type="domain" description="Lon N-terminal" evidence="1">
    <location>
        <begin position="1"/>
        <end position="189"/>
    </location>
</feature>
<dbReference type="OrthoDB" id="8558970at2"/>
<reference evidence="3" key="1">
    <citation type="submission" date="2017-05" db="EMBL/GenBank/DDBJ databases">
        <authorList>
            <person name="Sharma S."/>
            <person name="Sidhu C."/>
            <person name="Pinnaka A.K."/>
        </authorList>
    </citation>
    <scope>NUCLEOTIDE SEQUENCE [LARGE SCALE GENOMIC DNA]</scope>
    <source>
        <strain evidence="3">AK93</strain>
    </source>
</reference>
<evidence type="ECO:0000259" key="1">
    <source>
        <dbReference type="PROSITE" id="PS51787"/>
    </source>
</evidence>
<dbReference type="Proteomes" id="UP000256763">
    <property type="component" value="Unassembled WGS sequence"/>
</dbReference>
<dbReference type="SMART" id="SM00464">
    <property type="entry name" value="LON"/>
    <property type="match status" value="1"/>
</dbReference>
<dbReference type="PROSITE" id="PS51787">
    <property type="entry name" value="LON_N"/>
    <property type="match status" value="1"/>
</dbReference>
<dbReference type="RefSeq" id="WP_116300762.1">
    <property type="nucleotide sequence ID" value="NZ_NFZV01000001.1"/>
</dbReference>
<dbReference type="PANTHER" id="PTHR46732:SF8">
    <property type="entry name" value="ATP-DEPENDENT PROTEASE LA (LON) DOMAIN PROTEIN"/>
    <property type="match status" value="1"/>
</dbReference>
<dbReference type="AlphaFoldDB" id="A0A3E0X3J0"/>
<protein>
    <submittedName>
        <fullName evidence="2">Peptidase S16</fullName>
    </submittedName>
</protein>
<organism evidence="2 3">
    <name type="scientific">Alkalilimnicola ehrlichii</name>
    <dbReference type="NCBI Taxonomy" id="351052"/>
    <lineage>
        <taxon>Bacteria</taxon>
        <taxon>Pseudomonadati</taxon>
        <taxon>Pseudomonadota</taxon>
        <taxon>Gammaproteobacteria</taxon>
        <taxon>Chromatiales</taxon>
        <taxon>Ectothiorhodospiraceae</taxon>
        <taxon>Alkalilimnicola</taxon>
    </lineage>
</organism>
<dbReference type="Gene3D" id="2.30.130.40">
    <property type="entry name" value="LON domain-like"/>
    <property type="match status" value="1"/>
</dbReference>
<keyword evidence="3" id="KW-1185">Reference proteome</keyword>
<evidence type="ECO:0000313" key="3">
    <source>
        <dbReference type="Proteomes" id="UP000256763"/>
    </source>
</evidence>
<dbReference type="PANTHER" id="PTHR46732">
    <property type="entry name" value="ATP-DEPENDENT PROTEASE LA (LON) DOMAIN PROTEIN"/>
    <property type="match status" value="1"/>
</dbReference>
<dbReference type="Gene3D" id="1.10.4060.10">
    <property type="entry name" value="BPP1347 like domain"/>
    <property type="match status" value="1"/>
</dbReference>
<name>A0A3E0X3J0_9GAMM</name>
<dbReference type="Pfam" id="PF02190">
    <property type="entry name" value="LON_substr_bdg"/>
    <property type="match status" value="1"/>
</dbReference>
<dbReference type="EMBL" id="NFZW01000001">
    <property type="protein sequence ID" value="RFA39284.1"/>
    <property type="molecule type" value="Genomic_DNA"/>
</dbReference>
<dbReference type="InterPro" id="IPR015947">
    <property type="entry name" value="PUA-like_sf"/>
</dbReference>
<accession>A0A3E0X3J0</accession>
<evidence type="ECO:0000313" key="2">
    <source>
        <dbReference type="EMBL" id="RFA39284.1"/>
    </source>
</evidence>
<sequence>MQIPLFPLNTVLFPGGPLKLRVFEQRYLEMVSNCLRQDSEFGVCLIREGEEVGQAATPQAIGTLARIVDWEKRDDGLLGITILGTRRFRILRREIKPSQLAVAEVETLAEPETVALPAQHQSLVGLLKRILEQLGEPYSLVQARYEDAVWVGYRLAEILPFPLEAKQTLLELDDPLQRLEQVERLIHRE</sequence>
<dbReference type="InterPro" id="IPR046336">
    <property type="entry name" value="Lon_prtase_N_sf"/>
</dbReference>
<gene>
    <name evidence="2" type="ORF">CAL65_00175</name>
</gene>
<dbReference type="InterPro" id="IPR003111">
    <property type="entry name" value="Lon_prtase_N"/>
</dbReference>
<dbReference type="SUPFAM" id="SSF88697">
    <property type="entry name" value="PUA domain-like"/>
    <property type="match status" value="1"/>
</dbReference>